<evidence type="ECO:0000313" key="2">
    <source>
        <dbReference type="Proteomes" id="UP000192731"/>
    </source>
</evidence>
<keyword evidence="2" id="KW-1185">Reference proteome</keyword>
<dbReference type="STRING" id="656914.SAMN00017405_1241"/>
<dbReference type="Gene3D" id="3.30.300.20">
    <property type="match status" value="1"/>
</dbReference>
<dbReference type="Pfam" id="PF02566">
    <property type="entry name" value="OsmC"/>
    <property type="match status" value="1"/>
</dbReference>
<organism evidence="1 2">
    <name type="scientific">Desulfonispora thiosulfatigenes DSM 11270</name>
    <dbReference type="NCBI Taxonomy" id="656914"/>
    <lineage>
        <taxon>Bacteria</taxon>
        <taxon>Bacillati</taxon>
        <taxon>Bacillota</taxon>
        <taxon>Clostridia</taxon>
        <taxon>Eubacteriales</taxon>
        <taxon>Peptococcaceae</taxon>
        <taxon>Desulfonispora</taxon>
    </lineage>
</organism>
<dbReference type="InterPro" id="IPR003718">
    <property type="entry name" value="OsmC/Ohr_fam"/>
</dbReference>
<reference evidence="1 2" key="1">
    <citation type="submission" date="2017-04" db="EMBL/GenBank/DDBJ databases">
        <authorList>
            <person name="Afonso C.L."/>
            <person name="Miller P.J."/>
            <person name="Scott M.A."/>
            <person name="Spackman E."/>
            <person name="Goraichik I."/>
            <person name="Dimitrov K.M."/>
            <person name="Suarez D.L."/>
            <person name="Swayne D.E."/>
        </authorList>
    </citation>
    <scope>NUCLEOTIDE SEQUENCE [LARGE SCALE GENOMIC DNA]</scope>
    <source>
        <strain evidence="1 2">DSM 11270</strain>
    </source>
</reference>
<dbReference type="Proteomes" id="UP000192731">
    <property type="component" value="Unassembled WGS sequence"/>
</dbReference>
<dbReference type="InterPro" id="IPR015946">
    <property type="entry name" value="KH_dom-like_a/b"/>
</dbReference>
<proteinExistence type="predicted"/>
<dbReference type="PANTHER" id="PTHR35368:SF1">
    <property type="entry name" value="HYDROPEROXIDE REDUCTASE"/>
    <property type="match status" value="1"/>
</dbReference>
<dbReference type="SUPFAM" id="SSF82784">
    <property type="entry name" value="OsmC-like"/>
    <property type="match status" value="1"/>
</dbReference>
<name>A0A1W1V293_DESTI</name>
<evidence type="ECO:0000313" key="1">
    <source>
        <dbReference type="EMBL" id="SMB87141.1"/>
    </source>
</evidence>
<sequence length="146" mass="15888">MPTLKFAVKAHSENPTKTVVEARNFKIIVDEPNNLGGTDSGPTPVEFLLAALAGCLNVVGHVVAKEMKFELKGMELEIEGNLDPAKFMGKSNKERAGYKELRVSINPDVDVDVDQETLDKWLAAVEARCPVSDNLGNITPVKISLK</sequence>
<gene>
    <name evidence="1" type="ORF">SAMN00017405_1241</name>
</gene>
<protein>
    <submittedName>
        <fullName evidence="1">Uncharacterized OsmC-related protein</fullName>
    </submittedName>
</protein>
<dbReference type="RefSeq" id="WP_084052631.1">
    <property type="nucleotide sequence ID" value="NZ_FWWT01000013.1"/>
</dbReference>
<dbReference type="InterPro" id="IPR036102">
    <property type="entry name" value="OsmC/Ohrsf"/>
</dbReference>
<accession>A0A1W1V293</accession>
<dbReference type="InterPro" id="IPR052924">
    <property type="entry name" value="OsmC/Ohr_hydroprdx_reductase"/>
</dbReference>
<dbReference type="EMBL" id="FWWT01000013">
    <property type="protein sequence ID" value="SMB87141.1"/>
    <property type="molecule type" value="Genomic_DNA"/>
</dbReference>
<dbReference type="PANTHER" id="PTHR35368">
    <property type="entry name" value="HYDROPEROXIDE REDUCTASE"/>
    <property type="match status" value="1"/>
</dbReference>
<dbReference type="AlphaFoldDB" id="A0A1W1V293"/>
<dbReference type="OrthoDB" id="1433018at2"/>